<evidence type="ECO:0008006" key="2">
    <source>
        <dbReference type="Google" id="ProtNLM"/>
    </source>
</evidence>
<dbReference type="CDD" id="cd12148">
    <property type="entry name" value="fungal_TF_MHR"/>
    <property type="match status" value="1"/>
</dbReference>
<dbReference type="OrthoDB" id="10473902at2759"/>
<sequence length="366" mass="40518">MALLDGTTDEQTALQYKAIIHFKAAVIFHTYHSFTGDASSLSKSVQDQIMENLHASLAAVDSIKFLNQSSLSLLQALLTGVIVMEVLGDIPGRSALTVSAARTLVALGYHHPVKVISETEDIEWVHACIAWCYLFGKNTSMLLLRPQSLPKLPVPATSNIPSDSSNPMTAFMELSLGIAQAQEAALDLIFAGDQNDHNTWRTEINSILRHIETINSSITSHLASLTDQTDIYVRMHWYILEFTYYSIFTTIIRMDPKMASDHARRKLCLRSARQALEGLCKIDACLSGRRNSTQLYLTWCDKSRPPIYLPEYLKMSIGLSYPIPSPPSLSSSATSSAPPTFMTSAYYNERAMPSYPSSGPTNTSRD</sequence>
<gene>
    <name evidence="1" type="ORF">BDV24DRAFT_158490</name>
</gene>
<dbReference type="Proteomes" id="UP000325558">
    <property type="component" value="Unassembled WGS sequence"/>
</dbReference>
<dbReference type="EMBL" id="ML737116">
    <property type="protein sequence ID" value="KAE8346248.1"/>
    <property type="molecule type" value="Genomic_DNA"/>
</dbReference>
<accession>A0A5N6YM22</accession>
<reference evidence="1" key="1">
    <citation type="submission" date="2019-04" db="EMBL/GenBank/DDBJ databases">
        <title>Friends and foes A comparative genomics study of 23 Aspergillus species from section Flavi.</title>
        <authorList>
            <consortium name="DOE Joint Genome Institute"/>
            <person name="Kjaerbolling I."/>
            <person name="Vesth T."/>
            <person name="Frisvad J.C."/>
            <person name="Nybo J.L."/>
            <person name="Theobald S."/>
            <person name="Kildgaard S."/>
            <person name="Isbrandt T."/>
            <person name="Kuo A."/>
            <person name="Sato A."/>
            <person name="Lyhne E.K."/>
            <person name="Kogle M.E."/>
            <person name="Wiebenga A."/>
            <person name="Kun R.S."/>
            <person name="Lubbers R.J."/>
            <person name="Makela M.R."/>
            <person name="Barry K."/>
            <person name="Chovatia M."/>
            <person name="Clum A."/>
            <person name="Daum C."/>
            <person name="Haridas S."/>
            <person name="He G."/>
            <person name="LaButti K."/>
            <person name="Lipzen A."/>
            <person name="Mondo S."/>
            <person name="Riley R."/>
            <person name="Salamov A."/>
            <person name="Simmons B.A."/>
            <person name="Magnuson J.K."/>
            <person name="Henrissat B."/>
            <person name="Mortensen U.H."/>
            <person name="Larsen T.O."/>
            <person name="Devries R.P."/>
            <person name="Grigoriev I.V."/>
            <person name="Machida M."/>
            <person name="Baker S.E."/>
            <person name="Andersen M.R."/>
        </authorList>
    </citation>
    <scope>NUCLEOTIDE SEQUENCE</scope>
    <source>
        <strain evidence="1">CBS 117612</strain>
    </source>
</reference>
<proteinExistence type="predicted"/>
<evidence type="ECO:0000313" key="1">
    <source>
        <dbReference type="EMBL" id="KAE8346248.1"/>
    </source>
</evidence>
<name>A0A5N6YM22_9EURO</name>
<dbReference type="AlphaFoldDB" id="A0A5N6YM22"/>
<protein>
    <recommendedName>
        <fullName evidence="2">Transcription factor domain-containing protein</fullName>
    </recommendedName>
</protein>
<organism evidence="1">
    <name type="scientific">Aspergillus arachidicola</name>
    <dbReference type="NCBI Taxonomy" id="656916"/>
    <lineage>
        <taxon>Eukaryota</taxon>
        <taxon>Fungi</taxon>
        <taxon>Dikarya</taxon>
        <taxon>Ascomycota</taxon>
        <taxon>Pezizomycotina</taxon>
        <taxon>Eurotiomycetes</taxon>
        <taxon>Eurotiomycetidae</taxon>
        <taxon>Eurotiales</taxon>
        <taxon>Aspergillaceae</taxon>
        <taxon>Aspergillus</taxon>
        <taxon>Aspergillus subgen. Circumdati</taxon>
    </lineage>
</organism>